<reference evidence="2" key="1">
    <citation type="submission" date="2023-02" db="EMBL/GenBank/DDBJ databases">
        <title>Tahibacter soli sp. nov. isolated from soil.</title>
        <authorList>
            <person name="Baek J.H."/>
            <person name="Lee J.K."/>
            <person name="Choi D.G."/>
            <person name="Jeon C.O."/>
        </authorList>
    </citation>
    <scope>NUCLEOTIDE SEQUENCE</scope>
    <source>
        <strain evidence="2">BL</strain>
    </source>
</reference>
<keyword evidence="1" id="KW-1133">Transmembrane helix</keyword>
<protein>
    <submittedName>
        <fullName evidence="2">Type IV pilus modification protein PilV</fullName>
    </submittedName>
</protein>
<evidence type="ECO:0000313" key="2">
    <source>
        <dbReference type="EMBL" id="MDC8015653.1"/>
    </source>
</evidence>
<evidence type="ECO:0000256" key="1">
    <source>
        <dbReference type="SAM" id="Phobius"/>
    </source>
</evidence>
<keyword evidence="1" id="KW-0472">Membrane</keyword>
<keyword evidence="3" id="KW-1185">Reference proteome</keyword>
<dbReference type="NCBIfam" id="TIGR02523">
    <property type="entry name" value="type_IV_pilV"/>
    <property type="match status" value="1"/>
</dbReference>
<organism evidence="2 3">
    <name type="scientific">Tahibacter soli</name>
    <dbReference type="NCBI Taxonomy" id="2983605"/>
    <lineage>
        <taxon>Bacteria</taxon>
        <taxon>Pseudomonadati</taxon>
        <taxon>Pseudomonadota</taxon>
        <taxon>Gammaproteobacteria</taxon>
        <taxon>Lysobacterales</taxon>
        <taxon>Rhodanobacteraceae</taxon>
        <taxon>Tahibacter</taxon>
    </lineage>
</organism>
<feature type="transmembrane region" description="Helical" evidence="1">
    <location>
        <begin position="36"/>
        <end position="56"/>
    </location>
</feature>
<dbReference type="InterPro" id="IPR013362">
    <property type="entry name" value="Pilus_4_PilV"/>
</dbReference>
<comment type="caution">
    <text evidence="2">The sequence shown here is derived from an EMBL/GenBank/DDBJ whole genome shotgun (WGS) entry which is preliminary data.</text>
</comment>
<evidence type="ECO:0000313" key="3">
    <source>
        <dbReference type="Proteomes" id="UP001139971"/>
    </source>
</evidence>
<accession>A0A9X3YRF5</accession>
<keyword evidence="1" id="KW-0812">Transmembrane</keyword>
<dbReference type="Proteomes" id="UP001139971">
    <property type="component" value="Unassembled WGS sequence"/>
</dbReference>
<proteinExistence type="predicted"/>
<dbReference type="InterPro" id="IPR012902">
    <property type="entry name" value="N_methyl_site"/>
</dbReference>
<dbReference type="Pfam" id="PF07963">
    <property type="entry name" value="N_methyl"/>
    <property type="match status" value="1"/>
</dbReference>
<sequence length="192" mass="20406">MLGTFFSSSTAVRRPRATRAQSRARIAGFSLIEVMVALLVLSIGLLGMAGLLVVAVKTNHSAYLRTQASFVAQSMADRMRANSRAVWSGAYAKTWPLGGAGSAGACIAAAPCDFAALADRDNRAFGRDLAQFLPNADATIRCVRGTAPAPADTSGRPPYDGLCTIVVNWSEGSLARQQPQPDKQTFAWKFQP</sequence>
<dbReference type="NCBIfam" id="TIGR02532">
    <property type="entry name" value="IV_pilin_GFxxxE"/>
    <property type="match status" value="1"/>
</dbReference>
<name>A0A9X3YRF5_9GAMM</name>
<gene>
    <name evidence="2" type="primary">pilV</name>
    <name evidence="2" type="ORF">OD750_024260</name>
</gene>
<dbReference type="AlphaFoldDB" id="A0A9X3YRF5"/>
<dbReference type="EMBL" id="JAOVZO020000020">
    <property type="protein sequence ID" value="MDC8015653.1"/>
    <property type="molecule type" value="Genomic_DNA"/>
</dbReference>
<dbReference type="RefSeq" id="WP_263541205.1">
    <property type="nucleotide sequence ID" value="NZ_JAOVZO020000020.1"/>
</dbReference>